<sequence>MTFTLSDAHVNVPLAGIETEKPYHIKEIEGSPPIPLSFLQNCVPNSIQYVRLCYPRVYGQPFPVEEFLNTPALQITKKWRLHLKDCPDFGVAIAKKWIEWDVDCKSQLEFYYDDYKKVVPSFLKRFGTVKIVQQTETMVRFETPNSKKHMILQWTCGFILAMVSADLEEKDFKKYIFSP</sequence>
<dbReference type="OrthoDB" id="5896154at2759"/>
<evidence type="ECO:0000313" key="2">
    <source>
        <dbReference type="Proteomes" id="UP000008068"/>
    </source>
</evidence>
<dbReference type="EMBL" id="GL379891">
    <property type="protein sequence ID" value="EGT31913.1"/>
    <property type="molecule type" value="Genomic_DNA"/>
</dbReference>
<protein>
    <submittedName>
        <fullName evidence="1">Uncharacterized protein</fullName>
    </submittedName>
</protein>
<accession>G0NIM5</accession>
<name>G0NIM5_CAEBE</name>
<evidence type="ECO:0000313" key="1">
    <source>
        <dbReference type="EMBL" id="EGT31913.1"/>
    </source>
</evidence>
<dbReference type="HOGENOM" id="CLU_1579877_0_0_1"/>
<reference evidence="2" key="1">
    <citation type="submission" date="2011-07" db="EMBL/GenBank/DDBJ databases">
        <authorList>
            <consortium name="Caenorhabditis brenneri Sequencing and Analysis Consortium"/>
            <person name="Wilson R.K."/>
        </authorList>
    </citation>
    <scope>NUCLEOTIDE SEQUENCE [LARGE SCALE GENOMIC DNA]</scope>
    <source>
        <strain evidence="2">PB2801</strain>
    </source>
</reference>
<dbReference type="AlphaFoldDB" id="G0NIM5"/>
<organism evidence="2">
    <name type="scientific">Caenorhabditis brenneri</name>
    <name type="common">Nematode worm</name>
    <dbReference type="NCBI Taxonomy" id="135651"/>
    <lineage>
        <taxon>Eukaryota</taxon>
        <taxon>Metazoa</taxon>
        <taxon>Ecdysozoa</taxon>
        <taxon>Nematoda</taxon>
        <taxon>Chromadorea</taxon>
        <taxon>Rhabditida</taxon>
        <taxon>Rhabditina</taxon>
        <taxon>Rhabditomorpha</taxon>
        <taxon>Rhabditoidea</taxon>
        <taxon>Rhabditidae</taxon>
        <taxon>Peloderinae</taxon>
        <taxon>Caenorhabditis</taxon>
    </lineage>
</organism>
<proteinExistence type="predicted"/>
<dbReference type="InParanoid" id="G0NIM5"/>
<keyword evidence="2" id="KW-1185">Reference proteome</keyword>
<dbReference type="Proteomes" id="UP000008068">
    <property type="component" value="Unassembled WGS sequence"/>
</dbReference>
<gene>
    <name evidence="1" type="ORF">CAEBREN_07798</name>
</gene>